<dbReference type="EMBL" id="OBDR01000007">
    <property type="protein sequence ID" value="SNY17108.1"/>
    <property type="molecule type" value="Genomic_DNA"/>
</dbReference>
<evidence type="ECO:0000259" key="1">
    <source>
        <dbReference type="PROSITE" id="PS50844"/>
    </source>
</evidence>
<name>A0A285G115_9EURY</name>
<dbReference type="PANTHER" id="PTHR42966">
    <property type="entry name" value="N-ACETYLNEURAMINATE SYNTHASE"/>
    <property type="match status" value="1"/>
</dbReference>
<evidence type="ECO:0000313" key="5">
    <source>
        <dbReference type="Proteomes" id="UP000295404"/>
    </source>
</evidence>
<dbReference type="EMBL" id="SMMS01000001">
    <property type="protein sequence ID" value="TCL11929.1"/>
    <property type="molecule type" value="Genomic_DNA"/>
</dbReference>
<organism evidence="2 4">
    <name type="scientific">Methanohalophilus euhalobius</name>
    <dbReference type="NCBI Taxonomy" id="51203"/>
    <lineage>
        <taxon>Archaea</taxon>
        <taxon>Methanobacteriati</taxon>
        <taxon>Methanobacteriota</taxon>
        <taxon>Stenosarchaea group</taxon>
        <taxon>Methanomicrobia</taxon>
        <taxon>Methanosarcinales</taxon>
        <taxon>Methanosarcinaceae</taxon>
        <taxon>Methanohalophilus</taxon>
    </lineage>
</organism>
<dbReference type="InterPro" id="IPR013132">
    <property type="entry name" value="PseI/NeuA/B-like_N"/>
</dbReference>
<dbReference type="InterPro" id="IPR057736">
    <property type="entry name" value="SAF_PseI/NeuA/NeuB"/>
</dbReference>
<accession>A0A285G115</accession>
<gene>
    <name evidence="3" type="ORF">C7960_1132</name>
    <name evidence="2" type="ORF">SAMN06295989_10718</name>
</gene>
<dbReference type="GO" id="GO:0016051">
    <property type="term" value="P:carbohydrate biosynthetic process"/>
    <property type="evidence" value="ECO:0007669"/>
    <property type="project" value="InterPro"/>
</dbReference>
<dbReference type="OrthoDB" id="71219at2157"/>
<dbReference type="InterPro" id="IPR013785">
    <property type="entry name" value="Aldolase_TIM"/>
</dbReference>
<keyword evidence="4" id="KW-1185">Reference proteome</keyword>
<dbReference type="Gene3D" id="3.20.20.70">
    <property type="entry name" value="Aldolase class I"/>
    <property type="match status" value="1"/>
</dbReference>
<dbReference type="GO" id="GO:0047444">
    <property type="term" value="F:N-acylneuraminate-9-phosphate synthase activity"/>
    <property type="evidence" value="ECO:0007669"/>
    <property type="project" value="TreeGrafter"/>
</dbReference>
<feature type="domain" description="AFP-like" evidence="1">
    <location>
        <begin position="303"/>
        <end position="358"/>
    </location>
</feature>
<evidence type="ECO:0000313" key="2">
    <source>
        <dbReference type="EMBL" id="SNY17108.1"/>
    </source>
</evidence>
<dbReference type="InterPro" id="IPR006190">
    <property type="entry name" value="SAF_AFP_Neu5Ac"/>
</dbReference>
<dbReference type="AlphaFoldDB" id="A0A285G115"/>
<dbReference type="SMART" id="SM00858">
    <property type="entry name" value="SAF"/>
    <property type="match status" value="1"/>
</dbReference>
<dbReference type="InterPro" id="IPR036732">
    <property type="entry name" value="AFP_Neu5c_C_sf"/>
</dbReference>
<dbReference type="SUPFAM" id="SSF51269">
    <property type="entry name" value="AFP III-like domain"/>
    <property type="match status" value="1"/>
</dbReference>
<dbReference type="Proteomes" id="UP000217726">
    <property type="component" value="Unassembled WGS sequence"/>
</dbReference>
<dbReference type="Gene3D" id="3.90.1210.10">
    <property type="entry name" value="Antifreeze-like/N-acetylneuraminic acid synthase C-terminal domain"/>
    <property type="match status" value="1"/>
</dbReference>
<dbReference type="Proteomes" id="UP000295404">
    <property type="component" value="Unassembled WGS sequence"/>
</dbReference>
<reference evidence="2" key="2">
    <citation type="submission" date="2017-09" db="EMBL/GenBank/DDBJ databases">
        <authorList>
            <person name="Ehlers B."/>
            <person name="Leendertz F.H."/>
        </authorList>
    </citation>
    <scope>NUCLEOTIDE SEQUENCE [LARGE SCALE GENOMIC DNA]</scope>
    <source>
        <strain evidence="2">WG-1MB</strain>
    </source>
</reference>
<dbReference type="PROSITE" id="PS50844">
    <property type="entry name" value="AFP_LIKE"/>
    <property type="match status" value="1"/>
</dbReference>
<dbReference type="Pfam" id="PF03102">
    <property type="entry name" value="NeuB"/>
    <property type="match status" value="1"/>
</dbReference>
<dbReference type="SUPFAM" id="SSF51569">
    <property type="entry name" value="Aldolase"/>
    <property type="match status" value="1"/>
</dbReference>
<dbReference type="Pfam" id="PF08666">
    <property type="entry name" value="SAF"/>
    <property type="match status" value="1"/>
</dbReference>
<dbReference type="PANTHER" id="PTHR42966:SF1">
    <property type="entry name" value="SIALIC ACID SYNTHASE"/>
    <property type="match status" value="1"/>
</dbReference>
<dbReference type="InterPro" id="IPR013974">
    <property type="entry name" value="SAF"/>
</dbReference>
<dbReference type="CDD" id="cd11615">
    <property type="entry name" value="SAF_NeuB_like"/>
    <property type="match status" value="1"/>
</dbReference>
<protein>
    <submittedName>
        <fullName evidence="2">N-acetylneuraminate synthase</fullName>
    </submittedName>
</protein>
<reference evidence="3 5" key="3">
    <citation type="submission" date="2019-03" db="EMBL/GenBank/DDBJ databases">
        <title>Subsurface microbial communities from deep shales in Ohio and West Virginia, USA.</title>
        <authorList>
            <person name="Wrighton K."/>
        </authorList>
    </citation>
    <scope>NUCLEOTIDE SEQUENCE [LARGE SCALE GENOMIC DNA]</scope>
    <source>
        <strain evidence="3 5">WG1_MB</strain>
    </source>
</reference>
<proteinExistence type="predicted"/>
<sequence>MKSIQIANTIIADSSKPFIIAEIGVNYYDIADKLDISPLKAAKLMVKKAANAGADAVKFQTYKAEKLASKNSPAYWDQNEEITDSQYALFSKFDKFGQTEYKELADYCNSHGVIFLSTPFDFESADYLDELMPIYKISSSDITNLPFIEYLAKKRKTIFLSTGASTLGEIEAAVNTVLKTGNKDICLMHCVLDYPTNYEDANLNMIKHLEVVFPNCLIGYSDHTRPDDAMLTVTTAYLYGANVIEKHFTLDKELAGNDHYHAMDPTDLEKFTHNINLLQKINGQYYKQPLECEQESRKQARRSIVATVNMEKGEFITRNKVTFKRPGTGISPADLDKVIGRKVTEKIEKDSILTYEKI</sequence>
<evidence type="ECO:0000313" key="4">
    <source>
        <dbReference type="Proteomes" id="UP000217726"/>
    </source>
</evidence>
<evidence type="ECO:0000313" key="3">
    <source>
        <dbReference type="EMBL" id="TCL11929.1"/>
    </source>
</evidence>
<dbReference type="RefSeq" id="WP_096712514.1">
    <property type="nucleotide sequence ID" value="NZ_OBDR01000007.1"/>
</dbReference>
<reference evidence="4" key="1">
    <citation type="submission" date="2017-09" db="EMBL/GenBank/DDBJ databases">
        <authorList>
            <person name="Varghese N."/>
            <person name="Submissions S."/>
        </authorList>
    </citation>
    <scope>NUCLEOTIDE SEQUENCE [LARGE SCALE GENOMIC DNA]</scope>
    <source>
        <strain evidence="4">WG-1MB</strain>
    </source>
</reference>
<dbReference type="InterPro" id="IPR051690">
    <property type="entry name" value="PseI-like"/>
</dbReference>